<feature type="transmembrane region" description="Helical" evidence="3">
    <location>
        <begin position="198"/>
        <end position="218"/>
    </location>
</feature>
<keyword evidence="3" id="KW-0472">Membrane</keyword>
<evidence type="ECO:0000313" key="6">
    <source>
        <dbReference type="Proteomes" id="UP000836841"/>
    </source>
</evidence>
<comment type="caution">
    <text evidence="5">The sequence shown here is derived from an EMBL/GenBank/DDBJ whole genome shotgun (WGS) entry which is preliminary data.</text>
</comment>
<gene>
    <name evidence="5" type="ORF">TAV2_LOCUS8567</name>
</gene>
<dbReference type="Pfam" id="PF24681">
    <property type="entry name" value="Kelch_KLHDC2_KLHL20_DRC7"/>
    <property type="match status" value="1"/>
</dbReference>
<keyword evidence="1" id="KW-0880">Kelch repeat</keyword>
<dbReference type="InterPro" id="IPR036047">
    <property type="entry name" value="F-box-like_dom_sf"/>
</dbReference>
<evidence type="ECO:0000313" key="5">
    <source>
        <dbReference type="EMBL" id="CAH2050565.1"/>
    </source>
</evidence>
<dbReference type="PROSITE" id="PS50181">
    <property type="entry name" value="FBOX"/>
    <property type="match status" value="1"/>
</dbReference>
<sequence length="512" mass="56917">MGRKKEKGALPSVPETDAEISTSSPLNSTNKPDTVRITISDSMADRSGSGSYSVPPITNIAQDHLFSILLRLPIDSILSFAMTCKRFRSITCSDALWESICRRDWGHTPVDAIKSAAADSSRRHRLPWMELYRQVYQLDSVSCLRLSDPDADKVFPRPRASHSLNFVSGCLVLFGGGFEGVCFHTSELGYKLLMGSKCCLVVFICPVLSIAVVCSYLIRNLGLTSDQKAFKAILKSIIWKTLACPLWSLIWRHLDDTWVAYIGDNFKKTLNWQKINSGINDHGIRQNDTWIGQLVFSETFGITFSWRLLDVGSTVPPSRGAHAGCCFDGRRMLIHGGIGLSGLRLGDTWVLDISENFCLGAWHEVETHPSPSARSGHTLTYIGGNQTILFGGRGLGYEVLNDVWLFDSSEGHFRWLQLLFELQNIPEGLPLPRVGHSATLILGGRLLIYGGEDSDRHRKDDFWVSFHRACADNSGRYLYVFGGMIDGVIQPAEPAGLRFDGELFLVELVLQL</sequence>
<dbReference type="PANTHER" id="PTHR46175">
    <property type="entry name" value="BACTERIOOPSIN TRANSCRIPTIONAL ACTIVATOR"/>
    <property type="match status" value="1"/>
</dbReference>
<protein>
    <recommendedName>
        <fullName evidence="4">F-box domain-containing protein</fullName>
    </recommendedName>
</protein>
<accession>A0AAU9RSX3</accession>
<dbReference type="Gene3D" id="2.120.10.80">
    <property type="entry name" value="Kelch-type beta propeller"/>
    <property type="match status" value="1"/>
</dbReference>
<keyword evidence="6" id="KW-1185">Reference proteome</keyword>
<evidence type="ECO:0000259" key="4">
    <source>
        <dbReference type="PROSITE" id="PS50181"/>
    </source>
</evidence>
<keyword evidence="3" id="KW-1133">Transmembrane helix</keyword>
<feature type="domain" description="F-box" evidence="4">
    <location>
        <begin position="54"/>
        <end position="100"/>
    </location>
</feature>
<dbReference type="Gene3D" id="1.20.1280.50">
    <property type="match status" value="1"/>
</dbReference>
<dbReference type="PANTHER" id="PTHR46175:SF4">
    <property type="entry name" value="BACTERIOOPSIN TRANSCRIPTIONAL ACTIVATOR"/>
    <property type="match status" value="1"/>
</dbReference>
<organism evidence="5 6">
    <name type="scientific">Thlaspi arvense</name>
    <name type="common">Field penny-cress</name>
    <dbReference type="NCBI Taxonomy" id="13288"/>
    <lineage>
        <taxon>Eukaryota</taxon>
        <taxon>Viridiplantae</taxon>
        <taxon>Streptophyta</taxon>
        <taxon>Embryophyta</taxon>
        <taxon>Tracheophyta</taxon>
        <taxon>Spermatophyta</taxon>
        <taxon>Magnoliopsida</taxon>
        <taxon>eudicotyledons</taxon>
        <taxon>Gunneridae</taxon>
        <taxon>Pentapetalae</taxon>
        <taxon>rosids</taxon>
        <taxon>malvids</taxon>
        <taxon>Brassicales</taxon>
        <taxon>Brassicaceae</taxon>
        <taxon>Thlaspideae</taxon>
        <taxon>Thlaspi</taxon>
    </lineage>
</organism>
<dbReference type="InterPro" id="IPR015915">
    <property type="entry name" value="Kelch-typ_b-propeller"/>
</dbReference>
<dbReference type="InterPro" id="IPR001810">
    <property type="entry name" value="F-box_dom"/>
</dbReference>
<dbReference type="Pfam" id="PF12937">
    <property type="entry name" value="F-box-like"/>
    <property type="match status" value="1"/>
</dbReference>
<evidence type="ECO:0000256" key="3">
    <source>
        <dbReference type="SAM" id="Phobius"/>
    </source>
</evidence>
<dbReference type="EMBL" id="CAJVSB020000410">
    <property type="protein sequence ID" value="CAH2050565.1"/>
    <property type="molecule type" value="Genomic_DNA"/>
</dbReference>
<feature type="region of interest" description="Disordered" evidence="2">
    <location>
        <begin position="1"/>
        <end position="34"/>
    </location>
</feature>
<dbReference type="SUPFAM" id="SSF81383">
    <property type="entry name" value="F-box domain"/>
    <property type="match status" value="1"/>
</dbReference>
<reference evidence="5 6" key="1">
    <citation type="submission" date="2022-03" db="EMBL/GenBank/DDBJ databases">
        <authorList>
            <person name="Nunn A."/>
            <person name="Chopra R."/>
            <person name="Nunn A."/>
            <person name="Contreras Garrido A."/>
        </authorList>
    </citation>
    <scope>NUCLEOTIDE SEQUENCE [LARGE SCALE GENOMIC DNA]</scope>
</reference>
<dbReference type="SUPFAM" id="SSF117281">
    <property type="entry name" value="Kelch motif"/>
    <property type="match status" value="1"/>
</dbReference>
<keyword evidence="3" id="KW-0812">Transmembrane</keyword>
<dbReference type="AlphaFoldDB" id="A0AAU9RSX3"/>
<feature type="compositionally biased region" description="Polar residues" evidence="2">
    <location>
        <begin position="19"/>
        <end position="34"/>
    </location>
</feature>
<evidence type="ECO:0000256" key="1">
    <source>
        <dbReference type="ARBA" id="ARBA00022441"/>
    </source>
</evidence>
<evidence type="ECO:0000256" key="2">
    <source>
        <dbReference type="SAM" id="MobiDB-lite"/>
    </source>
</evidence>
<name>A0AAU9RSX3_THLAR</name>
<dbReference type="Proteomes" id="UP000836841">
    <property type="component" value="Unassembled WGS sequence"/>
</dbReference>
<proteinExistence type="predicted"/>